<dbReference type="EMBL" id="JSZA02000373">
    <property type="protein sequence ID" value="KHD08375.1"/>
    <property type="molecule type" value="Genomic_DNA"/>
</dbReference>
<accession>A0A0A6PC61</accession>
<protein>
    <recommendedName>
        <fullName evidence="3">Phosphoribosylanthranilate isomerase</fullName>
    </recommendedName>
</protein>
<evidence type="ECO:0000313" key="2">
    <source>
        <dbReference type="Proteomes" id="UP000030428"/>
    </source>
</evidence>
<proteinExistence type="predicted"/>
<evidence type="ECO:0008006" key="3">
    <source>
        <dbReference type="Google" id="ProtNLM"/>
    </source>
</evidence>
<reference evidence="1 2" key="1">
    <citation type="journal article" date="2016" name="Front. Microbiol.">
        <title>Single-Cell (Meta-)Genomics of a Dimorphic Candidatus Thiomargarita nelsonii Reveals Genomic Plasticity.</title>
        <authorList>
            <person name="Flood B.E."/>
            <person name="Fliss P."/>
            <person name="Jones D.S."/>
            <person name="Dick G.J."/>
            <person name="Jain S."/>
            <person name="Kaster A.K."/>
            <person name="Winkel M."/>
            <person name="Mussmann M."/>
            <person name="Bailey J."/>
        </authorList>
    </citation>
    <scope>NUCLEOTIDE SEQUENCE [LARGE SCALE GENOMIC DNA]</scope>
    <source>
        <strain evidence="1">Hydrate Ridge</strain>
    </source>
</reference>
<dbReference type="InterPro" id="IPR013785">
    <property type="entry name" value="Aldolase_TIM"/>
</dbReference>
<comment type="caution">
    <text evidence="1">The sequence shown here is derived from an EMBL/GenBank/DDBJ whole genome shotgun (WGS) entry which is preliminary data.</text>
</comment>
<dbReference type="Proteomes" id="UP000030428">
    <property type="component" value="Unassembled WGS sequence"/>
</dbReference>
<evidence type="ECO:0000313" key="1">
    <source>
        <dbReference type="EMBL" id="KHD08375.1"/>
    </source>
</evidence>
<dbReference type="Gene3D" id="3.20.20.70">
    <property type="entry name" value="Aldolase class I"/>
    <property type="match status" value="1"/>
</dbReference>
<dbReference type="AlphaFoldDB" id="A0A0A6PC61"/>
<sequence>MKPIIKVDRVSSVQEATELQNLGVNIIGVSLKSETLFDDKRQVSKEMACSIRECLVSAKLCGEVDINDDLVTLTRNCGFDLIQCSKTEIPENSIRKVLKELGVGLVYSGIEASYEDDPSWILSHFEKEKELYASYFHVDLLTDIDDSWNFLKKECPKYPDELQIDDINQIASQHPLIITLDFSANNIIEIIESFHKSQGVNFTLGTKPALVDFHWLDYAELIKILLVLKQEASKRGASHAL</sequence>
<keyword evidence="2" id="KW-1185">Reference proteome</keyword>
<organism evidence="1 2">
    <name type="scientific">Candidatus Thiomargarita nelsonii</name>
    <dbReference type="NCBI Taxonomy" id="1003181"/>
    <lineage>
        <taxon>Bacteria</taxon>
        <taxon>Pseudomonadati</taxon>
        <taxon>Pseudomonadota</taxon>
        <taxon>Gammaproteobacteria</taxon>
        <taxon>Thiotrichales</taxon>
        <taxon>Thiotrichaceae</taxon>
        <taxon>Thiomargarita</taxon>
    </lineage>
</organism>
<gene>
    <name evidence="1" type="ORF">PN36_33890</name>
</gene>
<name>A0A0A6PC61_9GAMM</name>